<feature type="region of interest" description="Disordered" evidence="1">
    <location>
        <begin position="60"/>
        <end position="81"/>
    </location>
</feature>
<accession>A0A378PF52</accession>
<dbReference type="RefSeq" id="WP_004016469.1">
    <property type="nucleotide sequence ID" value="NZ_CAMUNX010000004.1"/>
</dbReference>
<evidence type="ECO:0000313" key="2">
    <source>
        <dbReference type="EMBL" id="MCU9968467.1"/>
    </source>
</evidence>
<comment type="caution">
    <text evidence="3">The sequence shown here is derived from an EMBL/GenBank/DDBJ whole genome shotgun (WGS) entry which is preliminary data.</text>
</comment>
<dbReference type="EMBL" id="VSZY01000003">
    <property type="protein sequence ID" value="MCU9968467.1"/>
    <property type="molecule type" value="Genomic_DNA"/>
</dbReference>
<protein>
    <submittedName>
        <fullName evidence="3">Uncharacterized protein</fullName>
    </submittedName>
</protein>
<evidence type="ECO:0000256" key="1">
    <source>
        <dbReference type="SAM" id="MobiDB-lite"/>
    </source>
</evidence>
<dbReference type="Proteomes" id="UP000582487">
    <property type="component" value="Unassembled WGS sequence"/>
</dbReference>
<dbReference type="EMBL" id="JABCUV010000003">
    <property type="protein sequence ID" value="NMW92866.1"/>
    <property type="molecule type" value="Genomic_DNA"/>
</dbReference>
<reference evidence="2 5" key="1">
    <citation type="submission" date="2019-08" db="EMBL/GenBank/DDBJ databases">
        <title>Comparison of rpoB and gyrB Sequences from Mobiluncus Species and Development of a Multiplex PCR Method for Clinical Detection of Mobiluncus curtisii and Mobiluncus mulieris.</title>
        <authorList>
            <person name="Yang L."/>
            <person name="Shen Y."/>
            <person name="Xu G."/>
            <person name="Shu L.-B."/>
            <person name="Hu J."/>
            <person name="Zhang R."/>
            <person name="Wang Y."/>
            <person name="Zhou H.-W."/>
            <person name="Zhang X."/>
        </authorList>
    </citation>
    <scope>NUCLEOTIDE SEQUENCE [LARGE SCALE GENOMIC DNA]</scope>
    <source>
        <strain evidence="2 5">M26</strain>
    </source>
</reference>
<dbReference type="AlphaFoldDB" id="A0A378PF52"/>
<reference evidence="3 4" key="2">
    <citation type="submission" date="2020-04" db="EMBL/GenBank/DDBJ databases">
        <title>Antimicrobial susceptibility and clonality of vaginal-derived multi-drug resistant Mobiluncus isolates in China.</title>
        <authorList>
            <person name="Zhang X."/>
        </authorList>
    </citation>
    <scope>NUCLEOTIDE SEQUENCE [LARGE SCALE GENOMIC DNA]</scope>
    <source>
        <strain evidence="3 4">7</strain>
    </source>
</reference>
<evidence type="ECO:0000313" key="5">
    <source>
        <dbReference type="Proteomes" id="UP001209486"/>
    </source>
</evidence>
<feature type="compositionally biased region" description="Basic and acidic residues" evidence="1">
    <location>
        <begin position="64"/>
        <end position="74"/>
    </location>
</feature>
<name>A0A378PF52_9ACTO</name>
<evidence type="ECO:0000313" key="3">
    <source>
        <dbReference type="EMBL" id="NMW92866.1"/>
    </source>
</evidence>
<organism evidence="3 4">
    <name type="scientific">Mobiluncus mulieris</name>
    <dbReference type="NCBI Taxonomy" id="2052"/>
    <lineage>
        <taxon>Bacteria</taxon>
        <taxon>Bacillati</taxon>
        <taxon>Actinomycetota</taxon>
        <taxon>Actinomycetes</taxon>
        <taxon>Actinomycetales</taxon>
        <taxon>Actinomycetaceae</taxon>
        <taxon>Mobiluncus</taxon>
    </lineage>
</organism>
<gene>
    <name evidence="2" type="ORF">FYZ43_03410</name>
    <name evidence="3" type="ORF">HHJ74_04000</name>
</gene>
<dbReference type="Proteomes" id="UP001209486">
    <property type="component" value="Unassembled WGS sequence"/>
</dbReference>
<sequence length="641" mass="70566">MRPHSPAPILPPDLAHWQGLVDPRFYPSGVFTATTEEIVTVPFDLLRPGTLHTLKLTLSAEPADPPKPKEDEPQPAKPPAPRVVQVSFGEDLKILEPGRNQLIMHTLSILPVSLTISGAKSIQVTALELLCDQPSKSQPLPYDLIGLEIEAPTHAPAFRIGKSKIGQDPLGGGAVYSKGFRIGQSHLDTDRLPQGLPELAWRDICGPAMTLQIRRGAASQGVLPVAQAGTLTVTLKNIDPRELWLRHGLKVRCYHRLTRQLIFTGYLRKMKYEPRKGHLRKYSTCTLEFVDVVGKLAATTRYGVRKDGETLTERLKRLIGDTAPYEILDTAPAVDNRLSATVREAPLATHLDMAIASVGGAWWTQPDGKLIFTPDSDVMPHNPIPWFIIGKSPLDAHRIAPQGASIAPILTDPADVPPGATAGFTIGKSKLDIDYLAVGNPRPLEPLFTIGESPLDGAILGEPPIKTAWAIPVPQQPPLFTDRYRDKKEAPWYYIDVTPSFDSAEELSQVKVENHTATTQNGNWQDATKTYTATSLAALETYGAQAKTFTATVATPEGAQALADYVLARPVIADPNTLNVNSVQVNALAAPLRSVITRLFDHVKIEFEHRISEHRIYAIENRLTPYTWLTRYYMIQARRKQ</sequence>
<proteinExistence type="predicted"/>
<evidence type="ECO:0000313" key="4">
    <source>
        <dbReference type="Proteomes" id="UP000582487"/>
    </source>
</evidence>